<evidence type="ECO:0000313" key="3">
    <source>
        <dbReference type="Proteomes" id="UP001050241"/>
    </source>
</evidence>
<name>A0ABD0BR39_ENTCL</name>
<reference evidence="2" key="1">
    <citation type="submission" date="2021-11" db="EMBL/GenBank/DDBJ databases">
        <title>WGS analysis for carbapenemase-producing Enterobacterales outbreak in a University Hospital, Japan.</title>
        <authorList>
            <person name="Tukada M."/>
            <person name="Miyazaki T."/>
            <person name="Aoki K."/>
            <person name="Yoshizawa S."/>
            <person name="Ishii Y."/>
            <person name="Tateda K."/>
        </authorList>
    </citation>
    <scope>NUCLEOTIDE SEQUENCE</scope>
    <source>
        <strain evidence="2">TUM16652</strain>
    </source>
</reference>
<accession>A0ABD0BR39</accession>
<feature type="region of interest" description="Disordered" evidence="1">
    <location>
        <begin position="28"/>
        <end position="52"/>
    </location>
</feature>
<protein>
    <submittedName>
        <fullName evidence="2">Uncharacterized protein</fullName>
    </submittedName>
</protein>
<evidence type="ECO:0000313" key="2">
    <source>
        <dbReference type="EMBL" id="GJJ82504.1"/>
    </source>
</evidence>
<comment type="caution">
    <text evidence="2">The sequence shown here is derived from an EMBL/GenBank/DDBJ whole genome shotgun (WGS) entry which is preliminary data.</text>
</comment>
<gene>
    <name evidence="2" type="ORF">TUM16652_12030</name>
</gene>
<dbReference type="EMBL" id="BQFY01000008">
    <property type="protein sequence ID" value="GJJ82504.1"/>
    <property type="molecule type" value="Genomic_DNA"/>
</dbReference>
<proteinExistence type="predicted"/>
<dbReference type="AlphaFoldDB" id="A0ABD0BR39"/>
<feature type="compositionally biased region" description="Basic and acidic residues" evidence="1">
    <location>
        <begin position="42"/>
        <end position="52"/>
    </location>
</feature>
<sequence length="52" mass="5911">MIFCPGHIIIEHLLAGLRQRSGRNFRLGNRGSFNQNAQCPKAGRDPDKSRIY</sequence>
<dbReference type="Proteomes" id="UP001050241">
    <property type="component" value="Unassembled WGS sequence"/>
</dbReference>
<evidence type="ECO:0000256" key="1">
    <source>
        <dbReference type="SAM" id="MobiDB-lite"/>
    </source>
</evidence>
<organism evidence="2 3">
    <name type="scientific">Enterobacter cloacae</name>
    <dbReference type="NCBI Taxonomy" id="550"/>
    <lineage>
        <taxon>Bacteria</taxon>
        <taxon>Pseudomonadati</taxon>
        <taxon>Pseudomonadota</taxon>
        <taxon>Gammaproteobacteria</taxon>
        <taxon>Enterobacterales</taxon>
        <taxon>Enterobacteriaceae</taxon>
        <taxon>Enterobacter</taxon>
        <taxon>Enterobacter cloacae complex</taxon>
    </lineage>
</organism>